<dbReference type="InterPro" id="IPR036573">
    <property type="entry name" value="CBM_sf_5/12"/>
</dbReference>
<feature type="domain" description="Chitin-binding type-3" evidence="9">
    <location>
        <begin position="503"/>
        <end position="549"/>
    </location>
</feature>
<proteinExistence type="inferred from homology"/>
<dbReference type="GO" id="GO:0004252">
    <property type="term" value="F:serine-type endopeptidase activity"/>
    <property type="evidence" value="ECO:0007669"/>
    <property type="project" value="InterPro"/>
</dbReference>
<evidence type="ECO:0000256" key="2">
    <source>
        <dbReference type="ARBA" id="ARBA00022670"/>
    </source>
</evidence>
<dbReference type="CDD" id="cd21112">
    <property type="entry name" value="alphaLP-like"/>
    <property type="match status" value="1"/>
</dbReference>
<keyword evidence="5" id="KW-0720">Serine protease</keyword>
<evidence type="ECO:0000313" key="10">
    <source>
        <dbReference type="EMBL" id="TWJ08254.1"/>
    </source>
</evidence>
<dbReference type="Proteomes" id="UP000321617">
    <property type="component" value="Unassembled WGS sequence"/>
</dbReference>
<dbReference type="GO" id="GO:0004553">
    <property type="term" value="F:hydrolase activity, hydrolyzing O-glycosyl compounds"/>
    <property type="evidence" value="ECO:0007669"/>
    <property type="project" value="InterPro"/>
</dbReference>
<dbReference type="PRINTS" id="PR00861">
    <property type="entry name" value="ALYTICPTASE"/>
</dbReference>
<reference evidence="10 11" key="1">
    <citation type="journal article" date="2013" name="Stand. Genomic Sci.">
        <title>Genomic Encyclopedia of Type Strains, Phase I: The one thousand microbial genomes (KMG-I) project.</title>
        <authorList>
            <person name="Kyrpides N.C."/>
            <person name="Woyke T."/>
            <person name="Eisen J.A."/>
            <person name="Garrity G."/>
            <person name="Lilburn T.G."/>
            <person name="Beck B.J."/>
            <person name="Whitman W.B."/>
            <person name="Hugenholtz P."/>
            <person name="Klenk H.P."/>
        </authorList>
    </citation>
    <scope>NUCLEOTIDE SEQUENCE [LARGE SCALE GENOMIC DNA]</scope>
    <source>
        <strain evidence="10 11">DSM 45044</strain>
    </source>
</reference>
<dbReference type="GO" id="GO:0030246">
    <property type="term" value="F:carbohydrate binding"/>
    <property type="evidence" value="ECO:0007669"/>
    <property type="project" value="InterPro"/>
</dbReference>
<evidence type="ECO:0000256" key="6">
    <source>
        <dbReference type="ARBA" id="ARBA00023145"/>
    </source>
</evidence>
<keyword evidence="4" id="KW-0378">Hydrolase</keyword>
<dbReference type="GO" id="GO:0005975">
    <property type="term" value="P:carbohydrate metabolic process"/>
    <property type="evidence" value="ECO:0007669"/>
    <property type="project" value="InterPro"/>
</dbReference>
<dbReference type="InterPro" id="IPR009003">
    <property type="entry name" value="Peptidase_S1_PA"/>
</dbReference>
<dbReference type="InterPro" id="IPR043504">
    <property type="entry name" value="Peptidase_S1_PA_chymotrypsin"/>
</dbReference>
<evidence type="ECO:0000256" key="4">
    <source>
        <dbReference type="ARBA" id="ARBA00022801"/>
    </source>
</evidence>
<dbReference type="Pfam" id="PF02839">
    <property type="entry name" value="CBM_5_12"/>
    <property type="match status" value="1"/>
</dbReference>
<feature type="signal peptide" evidence="8">
    <location>
        <begin position="1"/>
        <end position="31"/>
    </location>
</feature>
<evidence type="ECO:0000313" key="11">
    <source>
        <dbReference type="Proteomes" id="UP000321617"/>
    </source>
</evidence>
<keyword evidence="11" id="KW-1185">Reference proteome</keyword>
<dbReference type="SUPFAM" id="SSF51055">
    <property type="entry name" value="Carbohydrate binding domain"/>
    <property type="match status" value="1"/>
</dbReference>
<keyword evidence="3 8" id="KW-0732">Signal</keyword>
<dbReference type="Gene3D" id="2.60.40.10">
    <property type="entry name" value="Immunoglobulins"/>
    <property type="match status" value="1"/>
</dbReference>
<protein>
    <submittedName>
        <fullName evidence="10">Streptogrisin C</fullName>
    </submittedName>
</protein>
<comment type="similarity">
    <text evidence="1">Belongs to the peptidase S1 family.</text>
</comment>
<dbReference type="GO" id="GO:0006508">
    <property type="term" value="P:proteolysis"/>
    <property type="evidence" value="ECO:0007669"/>
    <property type="project" value="UniProtKB-KW"/>
</dbReference>
<dbReference type="InterPro" id="IPR001316">
    <property type="entry name" value="Pept_S1A_streptogrisin"/>
</dbReference>
<keyword evidence="2" id="KW-0645">Protease</keyword>
<dbReference type="Gene3D" id="3.30.300.50">
    <property type="match status" value="2"/>
</dbReference>
<evidence type="ECO:0000256" key="5">
    <source>
        <dbReference type="ARBA" id="ARBA00022825"/>
    </source>
</evidence>
<evidence type="ECO:0000256" key="7">
    <source>
        <dbReference type="ARBA" id="ARBA00023157"/>
    </source>
</evidence>
<dbReference type="SUPFAM" id="SSF50494">
    <property type="entry name" value="Trypsin-like serine proteases"/>
    <property type="match status" value="1"/>
</dbReference>
<keyword evidence="6" id="KW-0865">Zymogen</keyword>
<dbReference type="SMART" id="SM00495">
    <property type="entry name" value="ChtBD3"/>
    <property type="match status" value="1"/>
</dbReference>
<dbReference type="InterPro" id="IPR035070">
    <property type="entry name" value="Streptogrisin_prodomain"/>
</dbReference>
<gene>
    <name evidence="10" type="ORF">LX16_4479</name>
</gene>
<dbReference type="EMBL" id="VLLL01000008">
    <property type="protein sequence ID" value="TWJ08254.1"/>
    <property type="molecule type" value="Genomic_DNA"/>
</dbReference>
<feature type="chain" id="PRO_5022020562" evidence="8">
    <location>
        <begin position="32"/>
        <end position="549"/>
    </location>
</feature>
<dbReference type="Gene3D" id="2.40.10.10">
    <property type="entry name" value="Trypsin-like serine proteases"/>
    <property type="match status" value="2"/>
</dbReference>
<evidence type="ECO:0000256" key="1">
    <source>
        <dbReference type="ARBA" id="ARBA00007664"/>
    </source>
</evidence>
<comment type="caution">
    <text evidence="10">The sequence shown here is derived from an EMBL/GenBank/DDBJ whole genome shotgun (WGS) entry which is preliminary data.</text>
</comment>
<dbReference type="CDD" id="cd12214">
    <property type="entry name" value="ChiA1_BD"/>
    <property type="match status" value="1"/>
</dbReference>
<name>A0A562URL6_9ACTN</name>
<evidence type="ECO:0000256" key="8">
    <source>
        <dbReference type="SAM" id="SignalP"/>
    </source>
</evidence>
<sequence length="549" mass="55876">MNPRRHLAALGATALAATSALVLSGTTSAGADELTTFDTARDRLVAEVDDQLVAAMSAEFGLSTSGVYDRLATEAVATEIESVAQAGFGDAYAGTWVDEDASDILVAVTDPGLTTHVEALGATVKVVDDPLSTLYARVGELDRYDRTHSAPSGVHGWYADVTTNSVVVVADSDAVGERFARRAGVTGVTVEVDRDRPRPLADIVGGNAYNINGSSRCSVGFSATHPTYGDGFVTAGHCGRVGAQITGGVGQGGQFRFSRFPGNDWAWVEAGSGWTVAPLVNRYNGTTVSVANGTEAAVGASVCRSGSTTGWHCGTIQAKNQSVTYPEGTITGMTQTTVCAEPGDSGGSYISGSSAQGVTSGGSGNCRTGGTTFFEPLARALANTGTTLTVTGGNQQNDFALSATPSSATVQPGQTATVTVNSRVVAGQAVNVSLAASALPSGAQASFSPASISSNGSSQLRITTSASTPEGRYTVTVTGTGGSPQVSRTTTVTLVVGEDNGGGGTWQAWTAYSVGDTVTYGGTTYQCRISHTAMPGWEPPNTPALWQAV</sequence>
<keyword evidence="7" id="KW-1015">Disulfide bond</keyword>
<dbReference type="InterPro" id="IPR003610">
    <property type="entry name" value="CBM5/12"/>
</dbReference>
<evidence type="ECO:0000259" key="9">
    <source>
        <dbReference type="SMART" id="SM00495"/>
    </source>
</evidence>
<dbReference type="AlphaFoldDB" id="A0A562URL6"/>
<dbReference type="InterPro" id="IPR004236">
    <property type="entry name" value="Pept_S1_alpha_lytic"/>
</dbReference>
<dbReference type="Pfam" id="PF02983">
    <property type="entry name" value="Pro_Al_protease"/>
    <property type="match status" value="1"/>
</dbReference>
<evidence type="ECO:0000256" key="3">
    <source>
        <dbReference type="ARBA" id="ARBA00022729"/>
    </source>
</evidence>
<dbReference type="RefSeq" id="WP_211354692.1">
    <property type="nucleotide sequence ID" value="NZ_BAABIJ010000004.1"/>
</dbReference>
<accession>A0A562URL6</accession>
<dbReference type="Gene3D" id="2.10.10.20">
    <property type="entry name" value="Carbohydrate-binding module superfamily 5/12"/>
    <property type="match status" value="1"/>
</dbReference>
<dbReference type="GO" id="GO:0005576">
    <property type="term" value="C:extracellular region"/>
    <property type="evidence" value="ECO:0007669"/>
    <property type="project" value="InterPro"/>
</dbReference>
<organism evidence="10 11">
    <name type="scientific">Stackebrandtia albiflava</name>
    <dbReference type="NCBI Taxonomy" id="406432"/>
    <lineage>
        <taxon>Bacteria</taxon>
        <taxon>Bacillati</taxon>
        <taxon>Actinomycetota</taxon>
        <taxon>Actinomycetes</taxon>
        <taxon>Glycomycetales</taxon>
        <taxon>Glycomycetaceae</taxon>
        <taxon>Stackebrandtia</taxon>
    </lineage>
</organism>
<dbReference type="InterPro" id="IPR013783">
    <property type="entry name" value="Ig-like_fold"/>
</dbReference>